<dbReference type="Gene3D" id="3.20.20.70">
    <property type="entry name" value="Aldolase class I"/>
    <property type="match status" value="1"/>
</dbReference>
<evidence type="ECO:0000256" key="3">
    <source>
        <dbReference type="ARBA" id="ARBA00011233"/>
    </source>
</evidence>
<dbReference type="Proteomes" id="UP000299290">
    <property type="component" value="Unassembled WGS sequence"/>
</dbReference>
<comment type="caution">
    <text evidence="6">The sequence shown here is derived from an EMBL/GenBank/DDBJ whole genome shotgun (WGS) entry which is preliminary data.</text>
</comment>
<evidence type="ECO:0000256" key="4">
    <source>
        <dbReference type="ARBA" id="ARBA00023239"/>
    </source>
</evidence>
<dbReference type="InterPro" id="IPR000887">
    <property type="entry name" value="Aldlse_KDPG_KHG"/>
</dbReference>
<protein>
    <submittedName>
        <fullName evidence="6">Aldolase</fullName>
    </submittedName>
</protein>
<dbReference type="GO" id="GO:0016829">
    <property type="term" value="F:lyase activity"/>
    <property type="evidence" value="ECO:0007669"/>
    <property type="project" value="UniProtKB-KW"/>
</dbReference>
<dbReference type="Pfam" id="PF01081">
    <property type="entry name" value="Aldolase"/>
    <property type="match status" value="1"/>
</dbReference>
<dbReference type="SUPFAM" id="SSF51569">
    <property type="entry name" value="Aldolase"/>
    <property type="match status" value="1"/>
</dbReference>
<dbReference type="InterPro" id="IPR013785">
    <property type="entry name" value="Aldolase_TIM"/>
</dbReference>
<evidence type="ECO:0000313" key="6">
    <source>
        <dbReference type="EMBL" id="GDY46273.1"/>
    </source>
</evidence>
<proteinExistence type="inferred from homology"/>
<reference evidence="6 7" key="1">
    <citation type="journal article" date="2020" name="Int. J. Syst. Evol. Microbiol.">
        <title>Reclassification of Streptomyces castelarensis and Streptomyces sporoclivatus as later heterotypic synonyms of Streptomyces antimycoticus.</title>
        <authorList>
            <person name="Komaki H."/>
            <person name="Tamura T."/>
        </authorList>
    </citation>
    <scope>NUCLEOTIDE SEQUENCE [LARGE SCALE GENOMIC DNA]</scope>
    <source>
        <strain evidence="6 7">NBRC 12839</strain>
    </source>
</reference>
<gene>
    <name evidence="6" type="ORF">SANT12839_071550</name>
</gene>
<keyword evidence="7" id="KW-1185">Reference proteome</keyword>
<dbReference type="PROSITE" id="PS00160">
    <property type="entry name" value="ALDOLASE_KDPG_KHG_2"/>
    <property type="match status" value="1"/>
</dbReference>
<evidence type="ECO:0000256" key="2">
    <source>
        <dbReference type="ARBA" id="ARBA00006906"/>
    </source>
</evidence>
<evidence type="ECO:0000256" key="5">
    <source>
        <dbReference type="ARBA" id="ARBA00023277"/>
    </source>
</evidence>
<dbReference type="EMBL" id="BJHV01000001">
    <property type="protein sequence ID" value="GDY46273.1"/>
    <property type="molecule type" value="Genomic_DNA"/>
</dbReference>
<sequence>MDIDPKHITAPDIVHRTPKPPHIPEAIRGGIASSTWERKAATTVYRWEITRAALAQRVLAIVRSDSYDHAHATADSLLSAGITSLEISLTTPFALEAVTTLIREVGDDAVIGAGTVLDAASARMAVDAGARFLVSPSLDPEVIRTGHRYGLPVFPGVATPTEAVHAMELGADALKLFPASAYGPRWVSDVRAALPQAAVVPTGGVTLAEAPDWIAAGAVACGMGSALSEGDRDTVGKRAAELLARLADVAPPLDSAPELY</sequence>
<comment type="similarity">
    <text evidence="2">Belongs to the KHG/KDPG aldolase family.</text>
</comment>
<organism evidence="6 7">
    <name type="scientific">Streptomyces antimycoticus</name>
    <dbReference type="NCBI Taxonomy" id="68175"/>
    <lineage>
        <taxon>Bacteria</taxon>
        <taxon>Bacillati</taxon>
        <taxon>Actinomycetota</taxon>
        <taxon>Actinomycetes</taxon>
        <taxon>Kitasatosporales</taxon>
        <taxon>Streptomycetaceae</taxon>
        <taxon>Streptomyces</taxon>
        <taxon>Streptomyces violaceusniger group</taxon>
    </lineage>
</organism>
<name>A0A4D4KK71_9ACTN</name>
<accession>A0A4D4KK71</accession>
<dbReference type="PANTHER" id="PTHR30246">
    <property type="entry name" value="2-KETO-3-DEOXY-6-PHOSPHOGLUCONATE ALDOLASE"/>
    <property type="match status" value="1"/>
</dbReference>
<dbReference type="AlphaFoldDB" id="A0A4D4KK71"/>
<dbReference type="PANTHER" id="PTHR30246:SF1">
    <property type="entry name" value="2-DEHYDRO-3-DEOXY-6-PHOSPHOGALACTONATE ALDOLASE-RELATED"/>
    <property type="match status" value="1"/>
</dbReference>
<keyword evidence="5" id="KW-0119">Carbohydrate metabolism</keyword>
<comment type="subunit">
    <text evidence="3">Homotrimer.</text>
</comment>
<dbReference type="InterPro" id="IPR031338">
    <property type="entry name" value="KDPG/KHG_AS_2"/>
</dbReference>
<dbReference type="CDD" id="cd00452">
    <property type="entry name" value="KDPG_aldolase"/>
    <property type="match status" value="1"/>
</dbReference>
<evidence type="ECO:0000256" key="1">
    <source>
        <dbReference type="ARBA" id="ARBA00004761"/>
    </source>
</evidence>
<dbReference type="NCBIfam" id="TIGR01182">
    <property type="entry name" value="eda"/>
    <property type="match status" value="1"/>
</dbReference>
<keyword evidence="4" id="KW-0456">Lyase</keyword>
<comment type="pathway">
    <text evidence="1">Carbohydrate acid metabolism.</text>
</comment>
<evidence type="ECO:0000313" key="7">
    <source>
        <dbReference type="Proteomes" id="UP000299290"/>
    </source>
</evidence>